<reference evidence="1" key="1">
    <citation type="submission" date="2014-11" db="EMBL/GenBank/DDBJ databases">
        <authorList>
            <person name="Amaro Gonzalez C."/>
        </authorList>
    </citation>
    <scope>NUCLEOTIDE SEQUENCE</scope>
</reference>
<dbReference type="AlphaFoldDB" id="A0A0E9SYX9"/>
<dbReference type="EMBL" id="GBXM01062115">
    <property type="protein sequence ID" value="JAH46462.1"/>
    <property type="molecule type" value="Transcribed_RNA"/>
</dbReference>
<reference evidence="1" key="2">
    <citation type="journal article" date="2015" name="Fish Shellfish Immunol.">
        <title>Early steps in the European eel (Anguilla anguilla)-Vibrio vulnificus interaction in the gills: Role of the RtxA13 toxin.</title>
        <authorList>
            <person name="Callol A."/>
            <person name="Pajuelo D."/>
            <person name="Ebbesson L."/>
            <person name="Teles M."/>
            <person name="MacKenzie S."/>
            <person name="Amaro C."/>
        </authorList>
    </citation>
    <scope>NUCLEOTIDE SEQUENCE</scope>
</reference>
<evidence type="ECO:0000313" key="1">
    <source>
        <dbReference type="EMBL" id="JAH46462.1"/>
    </source>
</evidence>
<organism evidence="1">
    <name type="scientific">Anguilla anguilla</name>
    <name type="common">European freshwater eel</name>
    <name type="synonym">Muraena anguilla</name>
    <dbReference type="NCBI Taxonomy" id="7936"/>
    <lineage>
        <taxon>Eukaryota</taxon>
        <taxon>Metazoa</taxon>
        <taxon>Chordata</taxon>
        <taxon>Craniata</taxon>
        <taxon>Vertebrata</taxon>
        <taxon>Euteleostomi</taxon>
        <taxon>Actinopterygii</taxon>
        <taxon>Neopterygii</taxon>
        <taxon>Teleostei</taxon>
        <taxon>Anguilliformes</taxon>
        <taxon>Anguillidae</taxon>
        <taxon>Anguilla</taxon>
    </lineage>
</organism>
<protein>
    <submittedName>
        <fullName evidence="1">Uncharacterized protein</fullName>
    </submittedName>
</protein>
<proteinExistence type="predicted"/>
<sequence length="21" mass="2454">MCSQCKYDSKEESLLPGIFFK</sequence>
<name>A0A0E9SYX9_ANGAN</name>
<accession>A0A0E9SYX9</accession>